<evidence type="ECO:0000259" key="7">
    <source>
        <dbReference type="Pfam" id="PF00892"/>
    </source>
</evidence>
<feature type="transmembrane region" description="Helical" evidence="6">
    <location>
        <begin position="64"/>
        <end position="83"/>
    </location>
</feature>
<feature type="transmembrane region" description="Helical" evidence="6">
    <location>
        <begin position="152"/>
        <end position="169"/>
    </location>
</feature>
<dbReference type="GO" id="GO:0016020">
    <property type="term" value="C:membrane"/>
    <property type="evidence" value="ECO:0007669"/>
    <property type="project" value="UniProtKB-SubCell"/>
</dbReference>
<reference evidence="8 9" key="1">
    <citation type="submission" date="2019-12" db="EMBL/GenBank/DDBJ databases">
        <title>Chitinophaga sp. strain ysch24 (GDMCC 1.1355), whole genome shotgun sequence.</title>
        <authorList>
            <person name="Zhang X."/>
        </authorList>
    </citation>
    <scope>NUCLEOTIDE SEQUENCE [LARGE SCALE GENOMIC DNA]</scope>
    <source>
        <strain evidence="9">ysch24</strain>
    </source>
</reference>
<keyword evidence="9" id="KW-1185">Reference proteome</keyword>
<feature type="transmembrane region" description="Helical" evidence="6">
    <location>
        <begin position="121"/>
        <end position="143"/>
    </location>
</feature>
<dbReference type="InterPro" id="IPR037185">
    <property type="entry name" value="EmrE-like"/>
</dbReference>
<feature type="domain" description="EamA" evidence="7">
    <location>
        <begin position="180"/>
        <end position="314"/>
    </location>
</feature>
<accession>A0A7K1TXG8</accession>
<dbReference type="InterPro" id="IPR050638">
    <property type="entry name" value="AA-Vitamin_Transporters"/>
</dbReference>
<feature type="transmembrane region" description="Helical" evidence="6">
    <location>
        <begin position="238"/>
        <end position="264"/>
    </location>
</feature>
<dbReference type="PANTHER" id="PTHR32322">
    <property type="entry name" value="INNER MEMBRANE TRANSPORTER"/>
    <property type="match status" value="1"/>
</dbReference>
<feature type="transmembrane region" description="Helical" evidence="6">
    <location>
        <begin position="95"/>
        <end position="115"/>
    </location>
</feature>
<comment type="subcellular location">
    <subcellularLocation>
        <location evidence="1">Membrane</location>
        <topology evidence="1">Multi-pass membrane protein</topology>
    </subcellularLocation>
</comment>
<organism evidence="8 9">
    <name type="scientific">Chitinophaga tropicalis</name>
    <dbReference type="NCBI Taxonomy" id="2683588"/>
    <lineage>
        <taxon>Bacteria</taxon>
        <taxon>Pseudomonadati</taxon>
        <taxon>Bacteroidota</taxon>
        <taxon>Chitinophagia</taxon>
        <taxon>Chitinophagales</taxon>
        <taxon>Chitinophagaceae</taxon>
        <taxon>Chitinophaga</taxon>
    </lineage>
</organism>
<keyword evidence="4 6" id="KW-1133">Transmembrane helix</keyword>
<evidence type="ECO:0000313" key="8">
    <source>
        <dbReference type="EMBL" id="MVT06799.1"/>
    </source>
</evidence>
<feature type="domain" description="EamA" evidence="7">
    <location>
        <begin position="40"/>
        <end position="166"/>
    </location>
</feature>
<comment type="caution">
    <text evidence="8">The sequence shown here is derived from an EMBL/GenBank/DDBJ whole genome shotgun (WGS) entry which is preliminary data.</text>
</comment>
<dbReference type="Proteomes" id="UP000461730">
    <property type="component" value="Unassembled WGS sequence"/>
</dbReference>
<evidence type="ECO:0000313" key="9">
    <source>
        <dbReference type="Proteomes" id="UP000461730"/>
    </source>
</evidence>
<comment type="similarity">
    <text evidence="2">Belongs to the EamA transporter family.</text>
</comment>
<evidence type="ECO:0000256" key="1">
    <source>
        <dbReference type="ARBA" id="ARBA00004141"/>
    </source>
</evidence>
<evidence type="ECO:0000256" key="5">
    <source>
        <dbReference type="ARBA" id="ARBA00023136"/>
    </source>
</evidence>
<dbReference type="AlphaFoldDB" id="A0A7K1TXG8"/>
<keyword evidence="3 6" id="KW-0812">Transmembrane</keyword>
<gene>
    <name evidence="8" type="ORF">GO493_00895</name>
</gene>
<dbReference type="InterPro" id="IPR000620">
    <property type="entry name" value="EamA_dom"/>
</dbReference>
<name>A0A7K1TXG8_9BACT</name>
<evidence type="ECO:0000256" key="3">
    <source>
        <dbReference type="ARBA" id="ARBA00022692"/>
    </source>
</evidence>
<dbReference type="PANTHER" id="PTHR32322:SF2">
    <property type="entry name" value="EAMA DOMAIN-CONTAINING PROTEIN"/>
    <property type="match status" value="1"/>
</dbReference>
<proteinExistence type="inferred from homology"/>
<evidence type="ECO:0000256" key="6">
    <source>
        <dbReference type="SAM" id="Phobius"/>
    </source>
</evidence>
<protein>
    <submittedName>
        <fullName evidence="8">EamA family transporter</fullName>
    </submittedName>
</protein>
<feature type="transmembrane region" description="Helical" evidence="6">
    <location>
        <begin position="271"/>
        <end position="290"/>
    </location>
</feature>
<dbReference type="EMBL" id="WRXN01000001">
    <property type="protein sequence ID" value="MVT06799.1"/>
    <property type="molecule type" value="Genomic_DNA"/>
</dbReference>
<evidence type="ECO:0000256" key="4">
    <source>
        <dbReference type="ARBA" id="ARBA00022989"/>
    </source>
</evidence>
<feature type="transmembrane region" description="Helical" evidence="6">
    <location>
        <begin position="175"/>
        <end position="196"/>
    </location>
</feature>
<feature type="transmembrane region" description="Helical" evidence="6">
    <location>
        <begin position="34"/>
        <end position="58"/>
    </location>
</feature>
<dbReference type="Pfam" id="PF00892">
    <property type="entry name" value="EamA"/>
    <property type="match status" value="2"/>
</dbReference>
<evidence type="ECO:0000256" key="2">
    <source>
        <dbReference type="ARBA" id="ARBA00007362"/>
    </source>
</evidence>
<feature type="transmembrane region" description="Helical" evidence="6">
    <location>
        <begin position="296"/>
        <end position="313"/>
    </location>
</feature>
<sequence length="318" mass="34709">MTNKKYSEVLKISPIIKNMQTFAHLNRHILNQRALHWSIFLLLSLTWGSSFILMKIGLQGLTPYQVASLRIFSAGISLLPFFFKYIRQTPVSKIPLIILSGILGNLIPAYLFCIAETRIDSALAGILNGLTPLMALLAGFFIYKTPIIRQQLLGICIGLAGVAMLFAVNGVDTGYWYYGLWIVLATVCYGVNISLVHHHLKTYNSLQLGSIALFFCGLFTLPVLYFSGFFSLLSGPAIPWSSVAASITLGILGSSIASVLFYILITQAGGLFASMVTYALPVVAIGWGLVAGEQISFLQVICLGVILIGVYMVNKAKR</sequence>
<dbReference type="SUPFAM" id="SSF103481">
    <property type="entry name" value="Multidrug resistance efflux transporter EmrE"/>
    <property type="match status" value="2"/>
</dbReference>
<keyword evidence="5 6" id="KW-0472">Membrane</keyword>
<feature type="transmembrane region" description="Helical" evidence="6">
    <location>
        <begin position="208"/>
        <end position="232"/>
    </location>
</feature>